<evidence type="ECO:0000256" key="1">
    <source>
        <dbReference type="SAM" id="Phobius"/>
    </source>
</evidence>
<keyword evidence="1" id="KW-1133">Transmembrane helix</keyword>
<proteinExistence type="predicted"/>
<dbReference type="EMBL" id="JAMYWD010000010">
    <property type="protein sequence ID" value="KAJ4958798.1"/>
    <property type="molecule type" value="Genomic_DNA"/>
</dbReference>
<name>A0A9Q0H385_9MAGN</name>
<keyword evidence="3" id="KW-1185">Reference proteome</keyword>
<comment type="caution">
    <text evidence="2">The sequence shown here is derived from an EMBL/GenBank/DDBJ whole genome shotgun (WGS) entry which is preliminary data.</text>
</comment>
<accession>A0A9Q0H385</accession>
<reference evidence="2" key="1">
    <citation type="journal article" date="2023" name="Plant J.">
        <title>The genome of the king protea, Protea cynaroides.</title>
        <authorList>
            <person name="Chang J."/>
            <person name="Duong T.A."/>
            <person name="Schoeman C."/>
            <person name="Ma X."/>
            <person name="Roodt D."/>
            <person name="Barker N."/>
            <person name="Li Z."/>
            <person name="Van de Peer Y."/>
            <person name="Mizrachi E."/>
        </authorList>
    </citation>
    <scope>NUCLEOTIDE SEQUENCE</scope>
    <source>
        <tissue evidence="2">Young leaves</tissue>
    </source>
</reference>
<protein>
    <submittedName>
        <fullName evidence="2">Uncharacterized protein</fullName>
    </submittedName>
</protein>
<dbReference type="AlphaFoldDB" id="A0A9Q0H385"/>
<keyword evidence="1" id="KW-0812">Transmembrane</keyword>
<evidence type="ECO:0000313" key="2">
    <source>
        <dbReference type="EMBL" id="KAJ4958798.1"/>
    </source>
</evidence>
<keyword evidence="1" id="KW-0472">Membrane</keyword>
<sequence length="151" mass="16947">MMPEICIMPQLGKSSKSSFLVFYLLSKLKFDHQGLMMLLERDDLVENLVGCVIGSVFLSLLCFLAAGIDFSPQIAMILENLSVLEQGHQSIWGKFGMQRRWFQLLGMLKQNAGLKRPFQLCLLCLPVGQTALDDDDLLDCYDDGSGTEEIH</sequence>
<feature type="transmembrane region" description="Helical" evidence="1">
    <location>
        <begin position="47"/>
        <end position="68"/>
    </location>
</feature>
<dbReference type="Proteomes" id="UP001141806">
    <property type="component" value="Unassembled WGS sequence"/>
</dbReference>
<gene>
    <name evidence="2" type="ORF">NE237_025909</name>
</gene>
<evidence type="ECO:0000313" key="3">
    <source>
        <dbReference type="Proteomes" id="UP001141806"/>
    </source>
</evidence>
<organism evidence="2 3">
    <name type="scientific">Protea cynaroides</name>
    <dbReference type="NCBI Taxonomy" id="273540"/>
    <lineage>
        <taxon>Eukaryota</taxon>
        <taxon>Viridiplantae</taxon>
        <taxon>Streptophyta</taxon>
        <taxon>Embryophyta</taxon>
        <taxon>Tracheophyta</taxon>
        <taxon>Spermatophyta</taxon>
        <taxon>Magnoliopsida</taxon>
        <taxon>Proteales</taxon>
        <taxon>Proteaceae</taxon>
        <taxon>Protea</taxon>
    </lineage>
</organism>